<dbReference type="GO" id="GO:0030313">
    <property type="term" value="C:cell envelope"/>
    <property type="evidence" value="ECO:0007669"/>
    <property type="project" value="UniProtKB-SubCell"/>
</dbReference>
<dbReference type="OrthoDB" id="9794348at2"/>
<dbReference type="CDD" id="cd02966">
    <property type="entry name" value="TlpA_like_family"/>
    <property type="match status" value="1"/>
</dbReference>
<dbReference type="InterPro" id="IPR013740">
    <property type="entry name" value="Redoxin"/>
</dbReference>
<protein>
    <submittedName>
        <fullName evidence="7">TlpA family protein disulfide reductase</fullName>
    </submittedName>
</protein>
<dbReference type="Pfam" id="PF08534">
    <property type="entry name" value="Redoxin"/>
    <property type="match status" value="1"/>
</dbReference>
<dbReference type="RefSeq" id="WP_136821425.1">
    <property type="nucleotide sequence ID" value="NZ_BMJX01000004.1"/>
</dbReference>
<evidence type="ECO:0000256" key="5">
    <source>
        <dbReference type="SAM" id="SignalP"/>
    </source>
</evidence>
<evidence type="ECO:0000256" key="4">
    <source>
        <dbReference type="ARBA" id="ARBA00023284"/>
    </source>
</evidence>
<feature type="domain" description="Thioredoxin" evidence="6">
    <location>
        <begin position="255"/>
        <end position="393"/>
    </location>
</feature>
<dbReference type="InterPro" id="IPR036249">
    <property type="entry name" value="Thioredoxin-like_sf"/>
</dbReference>
<dbReference type="PANTHER" id="PTHR42852">
    <property type="entry name" value="THIOL:DISULFIDE INTERCHANGE PROTEIN DSBE"/>
    <property type="match status" value="1"/>
</dbReference>
<dbReference type="EMBL" id="SUKA01000004">
    <property type="protein sequence ID" value="TJY64365.1"/>
    <property type="molecule type" value="Genomic_DNA"/>
</dbReference>
<name>A0A4U0GYU1_9SPHI</name>
<dbReference type="Gene3D" id="3.40.30.10">
    <property type="entry name" value="Glutaredoxin"/>
    <property type="match status" value="1"/>
</dbReference>
<dbReference type="Proteomes" id="UP000309872">
    <property type="component" value="Unassembled WGS sequence"/>
</dbReference>
<evidence type="ECO:0000256" key="1">
    <source>
        <dbReference type="ARBA" id="ARBA00004196"/>
    </source>
</evidence>
<dbReference type="AlphaFoldDB" id="A0A4U0GYU1"/>
<evidence type="ECO:0000313" key="8">
    <source>
        <dbReference type="Proteomes" id="UP000309872"/>
    </source>
</evidence>
<dbReference type="PANTHER" id="PTHR42852:SF6">
    <property type="entry name" value="THIOL:DISULFIDE INTERCHANGE PROTEIN DSBE"/>
    <property type="match status" value="1"/>
</dbReference>
<keyword evidence="5" id="KW-0732">Signal</keyword>
<dbReference type="InterPro" id="IPR013766">
    <property type="entry name" value="Thioredoxin_domain"/>
</dbReference>
<keyword evidence="2" id="KW-0201">Cytochrome c-type biogenesis</keyword>
<evidence type="ECO:0000313" key="7">
    <source>
        <dbReference type="EMBL" id="TJY64365.1"/>
    </source>
</evidence>
<keyword evidence="3" id="KW-1015">Disulfide bond</keyword>
<keyword evidence="4" id="KW-0676">Redox-active center</keyword>
<accession>A0A4U0GYU1</accession>
<comment type="caution">
    <text evidence="7">The sequence shown here is derived from an EMBL/GenBank/DDBJ whole genome shotgun (WGS) entry which is preliminary data.</text>
</comment>
<keyword evidence="8" id="KW-1185">Reference proteome</keyword>
<proteinExistence type="predicted"/>
<dbReference type="InterPro" id="IPR050553">
    <property type="entry name" value="Thioredoxin_ResA/DsbE_sf"/>
</dbReference>
<comment type="subcellular location">
    <subcellularLocation>
        <location evidence="1">Cell envelope</location>
    </subcellularLocation>
</comment>
<feature type="signal peptide" evidence="5">
    <location>
        <begin position="1"/>
        <end position="25"/>
    </location>
</feature>
<organism evidence="7 8">
    <name type="scientific">Sphingobacterium alkalisoli</name>
    <dbReference type="NCBI Taxonomy" id="1874115"/>
    <lineage>
        <taxon>Bacteria</taxon>
        <taxon>Pseudomonadati</taxon>
        <taxon>Bacteroidota</taxon>
        <taxon>Sphingobacteriia</taxon>
        <taxon>Sphingobacteriales</taxon>
        <taxon>Sphingobacteriaceae</taxon>
        <taxon>Sphingobacterium</taxon>
    </lineage>
</organism>
<gene>
    <name evidence="7" type="ORF">FAZ19_14265</name>
</gene>
<dbReference type="SUPFAM" id="SSF52833">
    <property type="entry name" value="Thioredoxin-like"/>
    <property type="match status" value="1"/>
</dbReference>
<dbReference type="GO" id="GO:0017004">
    <property type="term" value="P:cytochrome complex assembly"/>
    <property type="evidence" value="ECO:0007669"/>
    <property type="project" value="UniProtKB-KW"/>
</dbReference>
<dbReference type="GO" id="GO:0016491">
    <property type="term" value="F:oxidoreductase activity"/>
    <property type="evidence" value="ECO:0007669"/>
    <property type="project" value="InterPro"/>
</dbReference>
<sequence>MKNIKSYLLLFVIFLNLISVHTAQAQKKGIITIEGHVAARNPSFLDKYNWVWLYKGFGSERQLVDSAQVDTTGVFKLKLESAKPEFYSLDILKWQSASFYSDTDLQIEARGYDTSRVKMRNSGFVNVKSNSSANRLINAANYNNYLTSLEMEELNAEWMSSVRHAQKDSTWSKYIKSDGLIRKKSNFELLRLQNLIQTNTDNPGVIYLLSLYPTDADSEFFESQIENALLKFPTSSDLKHLKAQYQTKKEIRFSLKKGSLIPDLAYANAEGKIIDIKDYRGKYVLIDFWASWCGPCRKAIPAIKELYEAYSDKGFEVLSVSIDTNREAWMKAVHEENMPWAQVLSPDKNKTLKEFMIIGIPTLFLIDKEGKIVEKFTGFSESLKKQVVTSLEKNI</sequence>
<evidence type="ECO:0000256" key="3">
    <source>
        <dbReference type="ARBA" id="ARBA00023157"/>
    </source>
</evidence>
<dbReference type="PROSITE" id="PS51352">
    <property type="entry name" value="THIOREDOXIN_2"/>
    <property type="match status" value="1"/>
</dbReference>
<reference evidence="7 8" key="1">
    <citation type="submission" date="2019-04" db="EMBL/GenBank/DDBJ databases">
        <title>Sphingobacterium olei sp. nov., isolated from oil-contaminated soil.</title>
        <authorList>
            <person name="Liu B."/>
        </authorList>
    </citation>
    <scope>NUCLEOTIDE SEQUENCE [LARGE SCALE GENOMIC DNA]</scope>
    <source>
        <strain evidence="7 8">Y3L14</strain>
    </source>
</reference>
<evidence type="ECO:0000256" key="2">
    <source>
        <dbReference type="ARBA" id="ARBA00022748"/>
    </source>
</evidence>
<feature type="chain" id="PRO_5020611274" evidence="5">
    <location>
        <begin position="26"/>
        <end position="395"/>
    </location>
</feature>
<evidence type="ECO:0000259" key="6">
    <source>
        <dbReference type="PROSITE" id="PS51352"/>
    </source>
</evidence>